<sequence>MSWVCPSVFLWTVLIAIHSVATFDASEDCDWSYDVFDTKGIHMNCKLRTLREDFSSKSIQDSPAVVDFRITCSDVLFSQSTLNNRSFQSFDALQNLDIRYCKLGEIPLHAFDGLTELKNLTIKTHNSEWATMSLKIIRGALENLLSLEYLDLSLNNIWEVYPSTFCSPTRLRFLSLSHNLEVQLFLQENNIDMLEDVAFEGLGNLRMANLSSNKLVALPPSLFEHSKQLRELYVFNNSLSALAPGLFSKLDHLLVLDLSHNEITSEWLKDDTFQDLARLIVFNISHNHLTTLHASMFISLQSLQILRENNITVIEDGIFDGMSQLYGLRLISNQITNISVEALKGLPALKILNVAHNNISYIAEKAFEKNRNLQAIRLDANQIADITSLFVKLPSLFWLNISDNAIAYFDYALVPRSLTYLDLHKNGIKKLGNYYHLNNVLNLHTLDASFNKITEIDRESVPDSIEVVFLNDNLISSIEEHTFRDKRNLTRVDLFANQLSTLDFNALVLGDDSEIRTSPEFYIGGNPFKCDCQMDWLQRLSTSAAPSASHPKIMDLDSVYCQLLFHQHKGFLPIVEVDRSQFLCNYHAHCFTLCHCCDFDACDCEMTCPANCTCYHDATWTSNIVDCSNGAYERVPERLPMDATEVYLDGSHFRSLGSHEFIGRKNMKVLHLNNSGIVEIANQTFNGLMAMRVLHLEDNALTHLGGFEFAGLESLRELYLHNNRLQFIHNITFNVLKSLEILTLHGNLIKTYPVWQLSSNAYLVSVTLSENPWTCDCLYVSYMTRWVEENHPRIPDATEIRCSVSSDLSPILVVQPAEFSDYLPLLLSTLAVFIILVVIAVVGFVFRRDLRVWVHAKCGLRLCMSRGRFQGDDDRLFDAFVTYSSKDEVFATQVLAPELEQGSPSYRLCLHYRDFPVSAYLADTIIEAVESSKRTILILSPNFLSCEWTRFEFKSALHQVLRERRGGRRLIVIVLGDIPQRDLDPDIRLYLKACECLHWGEKGFWEKLRFALPDVDAPRAVSHCNPSSIPTYERPYGPSMSQKADYMTIRSVHTPTASLWRHHPPPLPSANGAPPNNNAVNGPLSHHPLPPNTHSLLRTGTPGGGPVPNHHLHMGTPTERYRSDATASASDGNRVVHIAGSASSVIKWITERWKRKWAIPSEVRLSSSIAYKASEGTTSSVALERTSLRWQLWCKRSAQ</sequence>
<proteinExistence type="inferred from homology"/>
<keyword evidence="6 13" id="KW-0812">Transmembrane</keyword>
<evidence type="ECO:0000256" key="4">
    <source>
        <dbReference type="ARBA" id="ARBA00022475"/>
    </source>
</evidence>
<dbReference type="SUPFAM" id="SSF52200">
    <property type="entry name" value="Toll/Interleukin receptor TIR domain"/>
    <property type="match status" value="1"/>
</dbReference>
<dbReference type="SUPFAM" id="SSF52058">
    <property type="entry name" value="L domain-like"/>
    <property type="match status" value="3"/>
</dbReference>
<evidence type="ECO:0000256" key="7">
    <source>
        <dbReference type="ARBA" id="ARBA00022729"/>
    </source>
</evidence>
<dbReference type="InterPro" id="IPR050541">
    <property type="entry name" value="LRR_TM_domain-containing"/>
</dbReference>
<dbReference type="SMART" id="SM00082">
    <property type="entry name" value="LRRCT"/>
    <property type="match status" value="2"/>
</dbReference>
<dbReference type="InterPro" id="IPR035897">
    <property type="entry name" value="Toll_tir_struct_dom_sf"/>
</dbReference>
<dbReference type="FunFam" id="3.80.10.10:FF:001164">
    <property type="entry name" value="GH01279p"/>
    <property type="match status" value="1"/>
</dbReference>
<evidence type="ECO:0000256" key="5">
    <source>
        <dbReference type="ARBA" id="ARBA00022614"/>
    </source>
</evidence>
<dbReference type="PANTHER" id="PTHR24369:SF210">
    <property type="entry name" value="CHAOPTIN-RELATED"/>
    <property type="match status" value="1"/>
</dbReference>
<keyword evidence="5" id="KW-0433">Leucine-rich repeat</keyword>
<dbReference type="Gene3D" id="3.40.50.10140">
    <property type="entry name" value="Toll/interleukin-1 receptor homology (TIR) domain"/>
    <property type="match status" value="1"/>
</dbReference>
<dbReference type="PROSITE" id="PS50104">
    <property type="entry name" value="TIR"/>
    <property type="match status" value="1"/>
</dbReference>
<dbReference type="FunFam" id="3.80.10.10:FF:001438">
    <property type="entry name" value="Uncharacterized protein"/>
    <property type="match status" value="1"/>
</dbReference>
<evidence type="ECO:0000313" key="15">
    <source>
        <dbReference type="EMBL" id="CAD7226965.1"/>
    </source>
</evidence>
<dbReference type="AlphaFoldDB" id="A0A7R8WDU8"/>
<dbReference type="Gene3D" id="3.80.10.10">
    <property type="entry name" value="Ribonuclease Inhibitor"/>
    <property type="match status" value="5"/>
</dbReference>
<dbReference type="FunFam" id="3.40.50.10140:FF:000021">
    <property type="entry name" value="Toll receptor 13"/>
    <property type="match status" value="1"/>
</dbReference>
<dbReference type="InterPro" id="IPR000483">
    <property type="entry name" value="Cys-rich_flank_reg_C"/>
</dbReference>
<feature type="chain" id="PRO_5044185579" evidence="14">
    <location>
        <begin position="23"/>
        <end position="1199"/>
    </location>
</feature>
<keyword evidence="8" id="KW-0677">Repeat</keyword>
<dbReference type="InterPro" id="IPR000157">
    <property type="entry name" value="TIR_dom"/>
</dbReference>
<comment type="similarity">
    <text evidence="3">Belongs to the Toll-like receptor family.</text>
</comment>
<dbReference type="SMART" id="SM00255">
    <property type="entry name" value="TIR"/>
    <property type="match status" value="1"/>
</dbReference>
<evidence type="ECO:0000256" key="10">
    <source>
        <dbReference type="ARBA" id="ARBA00023136"/>
    </source>
</evidence>
<dbReference type="PROSITE" id="PS51450">
    <property type="entry name" value="LRR"/>
    <property type="match status" value="3"/>
</dbReference>
<evidence type="ECO:0000256" key="14">
    <source>
        <dbReference type="SAM" id="SignalP"/>
    </source>
</evidence>
<dbReference type="InterPro" id="IPR003591">
    <property type="entry name" value="Leu-rich_rpt_typical-subtyp"/>
</dbReference>
<keyword evidence="10 13" id="KW-0472">Membrane</keyword>
<dbReference type="Pfam" id="PF13676">
    <property type="entry name" value="TIR_2"/>
    <property type="match status" value="1"/>
</dbReference>
<evidence type="ECO:0000256" key="1">
    <source>
        <dbReference type="ARBA" id="ARBA00004236"/>
    </source>
</evidence>
<organism evidence="15">
    <name type="scientific">Cyprideis torosa</name>
    <dbReference type="NCBI Taxonomy" id="163714"/>
    <lineage>
        <taxon>Eukaryota</taxon>
        <taxon>Metazoa</taxon>
        <taxon>Ecdysozoa</taxon>
        <taxon>Arthropoda</taxon>
        <taxon>Crustacea</taxon>
        <taxon>Oligostraca</taxon>
        <taxon>Ostracoda</taxon>
        <taxon>Podocopa</taxon>
        <taxon>Podocopida</taxon>
        <taxon>Cytherocopina</taxon>
        <taxon>Cytheroidea</taxon>
        <taxon>Cytherideidae</taxon>
        <taxon>Cyprideis</taxon>
    </lineage>
</organism>
<feature type="region of interest" description="Disordered" evidence="12">
    <location>
        <begin position="1062"/>
        <end position="1128"/>
    </location>
</feature>
<evidence type="ECO:0000256" key="9">
    <source>
        <dbReference type="ARBA" id="ARBA00022989"/>
    </source>
</evidence>
<dbReference type="PANTHER" id="PTHR24369">
    <property type="entry name" value="ANTIGEN BSP, PUTATIVE-RELATED"/>
    <property type="match status" value="1"/>
</dbReference>
<keyword evidence="9 13" id="KW-1133">Transmembrane helix</keyword>
<feature type="non-terminal residue" evidence="15">
    <location>
        <position position="1199"/>
    </location>
</feature>
<keyword evidence="11" id="KW-0675">Receptor</keyword>
<dbReference type="EMBL" id="OB660989">
    <property type="protein sequence ID" value="CAD7226965.1"/>
    <property type="molecule type" value="Genomic_DNA"/>
</dbReference>
<evidence type="ECO:0000256" key="6">
    <source>
        <dbReference type="ARBA" id="ARBA00022692"/>
    </source>
</evidence>
<dbReference type="InterPro" id="IPR001611">
    <property type="entry name" value="Leu-rich_rpt"/>
</dbReference>
<dbReference type="GO" id="GO:0005886">
    <property type="term" value="C:plasma membrane"/>
    <property type="evidence" value="ECO:0007669"/>
    <property type="project" value="UniProtKB-SubCell"/>
</dbReference>
<dbReference type="InterPro" id="IPR032675">
    <property type="entry name" value="LRR_dom_sf"/>
</dbReference>
<dbReference type="Pfam" id="PF13855">
    <property type="entry name" value="LRR_8"/>
    <property type="match status" value="4"/>
</dbReference>
<dbReference type="SMART" id="SM00369">
    <property type="entry name" value="LRR_TYP"/>
    <property type="match status" value="16"/>
</dbReference>
<dbReference type="GO" id="GO:0007165">
    <property type="term" value="P:signal transduction"/>
    <property type="evidence" value="ECO:0007669"/>
    <property type="project" value="InterPro"/>
</dbReference>
<evidence type="ECO:0000256" key="8">
    <source>
        <dbReference type="ARBA" id="ARBA00022737"/>
    </source>
</evidence>
<gene>
    <name evidence="15" type="ORF">CTOB1V02_LOCUS4876</name>
</gene>
<feature type="compositionally biased region" description="Low complexity" evidence="12">
    <location>
        <begin position="1069"/>
        <end position="1084"/>
    </location>
</feature>
<evidence type="ECO:0000256" key="12">
    <source>
        <dbReference type="SAM" id="MobiDB-lite"/>
    </source>
</evidence>
<feature type="signal peptide" evidence="14">
    <location>
        <begin position="1"/>
        <end position="22"/>
    </location>
</feature>
<accession>A0A7R8WDU8</accession>
<comment type="subcellular location">
    <subcellularLocation>
        <location evidence="1">Cell membrane</location>
    </subcellularLocation>
    <subcellularLocation>
        <location evidence="2">Membrane</location>
        <topology evidence="2">Single-pass type I membrane protein</topology>
    </subcellularLocation>
</comment>
<dbReference type="PRINTS" id="PR01537">
    <property type="entry name" value="INTRLKN1R1F"/>
</dbReference>
<dbReference type="OrthoDB" id="2015831at2759"/>
<keyword evidence="4" id="KW-1003">Cell membrane</keyword>
<feature type="transmembrane region" description="Helical" evidence="13">
    <location>
        <begin position="822"/>
        <end position="846"/>
    </location>
</feature>
<evidence type="ECO:0000256" key="3">
    <source>
        <dbReference type="ARBA" id="ARBA00009634"/>
    </source>
</evidence>
<name>A0A7R8WDU8_9CRUS</name>
<protein>
    <submittedName>
        <fullName evidence="15">Uncharacterized protein</fullName>
    </submittedName>
</protein>
<evidence type="ECO:0000256" key="11">
    <source>
        <dbReference type="ARBA" id="ARBA00023170"/>
    </source>
</evidence>
<reference evidence="15" key="1">
    <citation type="submission" date="2020-11" db="EMBL/GenBank/DDBJ databases">
        <authorList>
            <person name="Tran Van P."/>
        </authorList>
    </citation>
    <scope>NUCLEOTIDE SEQUENCE</scope>
</reference>
<evidence type="ECO:0000256" key="2">
    <source>
        <dbReference type="ARBA" id="ARBA00004479"/>
    </source>
</evidence>
<evidence type="ECO:0000256" key="13">
    <source>
        <dbReference type="SAM" id="Phobius"/>
    </source>
</evidence>
<keyword evidence="7 14" id="KW-0732">Signal</keyword>